<dbReference type="AlphaFoldDB" id="A0A1E5QAM1"/>
<keyword evidence="2" id="KW-1185">Reference proteome</keyword>
<proteinExistence type="predicted"/>
<evidence type="ECO:0000313" key="1">
    <source>
        <dbReference type="EMBL" id="OEJ69033.1"/>
    </source>
</evidence>
<name>A0A1E5QAM1_9PROT</name>
<dbReference type="Proteomes" id="UP000095347">
    <property type="component" value="Unassembled WGS sequence"/>
</dbReference>
<dbReference type="OrthoDB" id="7302418at2"/>
<dbReference type="RefSeq" id="WP_069956887.1">
    <property type="nucleotide sequence ID" value="NZ_MCGG01000009.1"/>
</dbReference>
<comment type="caution">
    <text evidence="1">The sequence shown here is derived from an EMBL/GenBank/DDBJ whole genome shotgun (WGS) entry which is preliminary data.</text>
</comment>
<dbReference type="EMBL" id="MCGG01000009">
    <property type="protein sequence ID" value="OEJ69033.1"/>
    <property type="molecule type" value="Genomic_DNA"/>
</dbReference>
<gene>
    <name evidence="1" type="ORF">BEN30_04790</name>
</gene>
<accession>A0A1E5QAM1</accession>
<sequence>MELRFSEDRRKHPRAERMCLSVRLQNESFEVTNWSMGGFLLENYHGHLSTGALVRVVGLGCRDGKILDVDLPARVVRTDENTIAVSYLGLDTNAYHFLTDALNKCGQMRNLVQDSALL</sequence>
<dbReference type="Gene3D" id="2.40.10.220">
    <property type="entry name" value="predicted glycosyltransferase like domains"/>
    <property type="match status" value="1"/>
</dbReference>
<organism evidence="1 2">
    <name type="scientific">Magnetovibrio blakemorei</name>
    <dbReference type="NCBI Taxonomy" id="28181"/>
    <lineage>
        <taxon>Bacteria</taxon>
        <taxon>Pseudomonadati</taxon>
        <taxon>Pseudomonadota</taxon>
        <taxon>Alphaproteobacteria</taxon>
        <taxon>Rhodospirillales</taxon>
        <taxon>Magnetovibrionaceae</taxon>
        <taxon>Magnetovibrio</taxon>
    </lineage>
</organism>
<evidence type="ECO:0008006" key="3">
    <source>
        <dbReference type="Google" id="ProtNLM"/>
    </source>
</evidence>
<protein>
    <recommendedName>
        <fullName evidence="3">PilZ domain-containing protein</fullName>
    </recommendedName>
</protein>
<evidence type="ECO:0000313" key="2">
    <source>
        <dbReference type="Proteomes" id="UP000095347"/>
    </source>
</evidence>
<reference evidence="2" key="1">
    <citation type="submission" date="2016-07" db="EMBL/GenBank/DDBJ databases">
        <authorList>
            <person name="Florea S."/>
            <person name="Webb J.S."/>
            <person name="Jaromczyk J."/>
            <person name="Schardl C.L."/>
        </authorList>
    </citation>
    <scope>NUCLEOTIDE SEQUENCE [LARGE SCALE GENOMIC DNA]</scope>
    <source>
        <strain evidence="2">MV-1</strain>
    </source>
</reference>
<dbReference type="SUPFAM" id="SSF141371">
    <property type="entry name" value="PilZ domain-like"/>
    <property type="match status" value="1"/>
</dbReference>